<gene>
    <name evidence="2" type="ORF">NEOLEDRAFT_1244188</name>
</gene>
<reference evidence="2 3" key="1">
    <citation type="journal article" date="2016" name="Mol. Biol. Evol.">
        <title>Comparative Genomics of Early-Diverging Mushroom-Forming Fungi Provides Insights into the Origins of Lignocellulose Decay Capabilities.</title>
        <authorList>
            <person name="Nagy L.G."/>
            <person name="Riley R."/>
            <person name="Tritt A."/>
            <person name="Adam C."/>
            <person name="Daum C."/>
            <person name="Floudas D."/>
            <person name="Sun H."/>
            <person name="Yadav J.S."/>
            <person name="Pangilinan J."/>
            <person name="Larsson K.H."/>
            <person name="Matsuura K."/>
            <person name="Barry K."/>
            <person name="Labutti K."/>
            <person name="Kuo R."/>
            <person name="Ohm R.A."/>
            <person name="Bhattacharya S.S."/>
            <person name="Shirouzu T."/>
            <person name="Yoshinaga Y."/>
            <person name="Martin F.M."/>
            <person name="Grigoriev I.V."/>
            <person name="Hibbett D.S."/>
        </authorList>
    </citation>
    <scope>NUCLEOTIDE SEQUENCE [LARGE SCALE GENOMIC DNA]</scope>
    <source>
        <strain evidence="2 3">HHB14362 ss-1</strain>
    </source>
</reference>
<protein>
    <recommendedName>
        <fullName evidence="1">F-box domain-containing protein</fullName>
    </recommendedName>
</protein>
<sequence>MIDRLPLDVQIEIFQSLAIDDVLRLRLVSKNLYSSTEIRSLWFSAVTKALEVVPIPQVFKKLSAMPTATLQFEAIRHSMLERSWHRENLAPMSLREIPSFHDVQYLELLPGGDWLVTIAGDGSVCLQHVSEPRPRIVKRGIDAYLHKMTSAISYSSGFDSLLLITGTNGTDETSHLFLYCIDTQIPRMESVLTLKLSTNVLAASAAFGILAVGTGQGEAELIHIISVDEYSGQQRSIVLMDVRSTGSMEESTLTILSRSQVFLCCSYGFALYDIPQVEQARVGNSQDPPTIMVTPTWSLKHELTLSLPVSSHVVWQHMALQQPGTIFILDYHELHVLNLTVSPVSHIEVSLPVKVGGDLTALGTHRGVWWNRYQSAQNDARSLRLWTCTLPRIPAHEEDLIEDDFPIAAGSLIVPCKDKEEVEYLSLDEWSGRVCLLFERKESRGRIVLVDVCQ</sequence>
<keyword evidence="3" id="KW-1185">Reference proteome</keyword>
<dbReference type="AlphaFoldDB" id="A0A165Q7L9"/>
<evidence type="ECO:0000313" key="3">
    <source>
        <dbReference type="Proteomes" id="UP000076761"/>
    </source>
</evidence>
<dbReference type="EMBL" id="KV425600">
    <property type="protein sequence ID" value="KZT22036.1"/>
    <property type="molecule type" value="Genomic_DNA"/>
</dbReference>
<dbReference type="InParanoid" id="A0A165Q7L9"/>
<feature type="domain" description="F-box" evidence="1">
    <location>
        <begin position="1"/>
        <end position="45"/>
    </location>
</feature>
<dbReference type="PROSITE" id="PS50181">
    <property type="entry name" value="FBOX"/>
    <property type="match status" value="1"/>
</dbReference>
<organism evidence="2 3">
    <name type="scientific">Neolentinus lepideus HHB14362 ss-1</name>
    <dbReference type="NCBI Taxonomy" id="1314782"/>
    <lineage>
        <taxon>Eukaryota</taxon>
        <taxon>Fungi</taxon>
        <taxon>Dikarya</taxon>
        <taxon>Basidiomycota</taxon>
        <taxon>Agaricomycotina</taxon>
        <taxon>Agaricomycetes</taxon>
        <taxon>Gloeophyllales</taxon>
        <taxon>Gloeophyllaceae</taxon>
        <taxon>Neolentinus</taxon>
    </lineage>
</organism>
<dbReference type="Pfam" id="PF00646">
    <property type="entry name" value="F-box"/>
    <property type="match status" value="1"/>
</dbReference>
<evidence type="ECO:0000259" key="1">
    <source>
        <dbReference type="PROSITE" id="PS50181"/>
    </source>
</evidence>
<dbReference type="SMART" id="SM00256">
    <property type="entry name" value="FBOX"/>
    <property type="match status" value="1"/>
</dbReference>
<evidence type="ECO:0000313" key="2">
    <source>
        <dbReference type="EMBL" id="KZT22036.1"/>
    </source>
</evidence>
<dbReference type="OrthoDB" id="3268567at2759"/>
<dbReference type="SUPFAM" id="SSF81383">
    <property type="entry name" value="F-box domain"/>
    <property type="match status" value="1"/>
</dbReference>
<accession>A0A165Q7L9</accession>
<dbReference type="CDD" id="cd09917">
    <property type="entry name" value="F-box_SF"/>
    <property type="match status" value="1"/>
</dbReference>
<dbReference type="Proteomes" id="UP000076761">
    <property type="component" value="Unassembled WGS sequence"/>
</dbReference>
<dbReference type="InterPro" id="IPR036047">
    <property type="entry name" value="F-box-like_dom_sf"/>
</dbReference>
<proteinExistence type="predicted"/>
<dbReference type="SUPFAM" id="SSF50978">
    <property type="entry name" value="WD40 repeat-like"/>
    <property type="match status" value="1"/>
</dbReference>
<name>A0A165Q7L9_9AGAM</name>
<dbReference type="InterPro" id="IPR001810">
    <property type="entry name" value="F-box_dom"/>
</dbReference>
<dbReference type="InterPro" id="IPR036322">
    <property type="entry name" value="WD40_repeat_dom_sf"/>
</dbReference>